<reference evidence="9" key="1">
    <citation type="submission" date="2020-09" db="EMBL/GenBank/DDBJ databases">
        <title>Pelagicoccus enzymogenes sp. nov. with an EPS production, isolated from marine sediment.</title>
        <authorList>
            <person name="Feng X."/>
        </authorList>
    </citation>
    <scope>NUCLEOTIDE SEQUENCE</scope>
    <source>
        <strain evidence="9">NFK12</strain>
    </source>
</reference>
<dbReference type="EMBL" id="JACYFG010000002">
    <property type="protein sequence ID" value="MBD5777933.1"/>
    <property type="molecule type" value="Genomic_DNA"/>
</dbReference>
<dbReference type="PROSITE" id="PS52016">
    <property type="entry name" value="TONB_DEPENDENT_REC_3"/>
    <property type="match status" value="1"/>
</dbReference>
<comment type="similarity">
    <text evidence="7">Belongs to the TonB-dependent receptor family.</text>
</comment>
<keyword evidence="3 7" id="KW-1134">Transmembrane beta strand</keyword>
<dbReference type="Gene3D" id="2.40.170.20">
    <property type="entry name" value="TonB-dependent receptor, beta-barrel domain"/>
    <property type="match status" value="1"/>
</dbReference>
<keyword evidence="10" id="KW-1185">Reference proteome</keyword>
<dbReference type="AlphaFoldDB" id="A0A927F6L5"/>
<keyword evidence="5 7" id="KW-0472">Membrane</keyword>
<dbReference type="InterPro" id="IPR036942">
    <property type="entry name" value="Beta-barrel_TonB_sf"/>
</dbReference>
<comment type="caution">
    <text evidence="9">The sequence shown here is derived from an EMBL/GenBank/DDBJ whole genome shotgun (WGS) entry which is preliminary data.</text>
</comment>
<dbReference type="PANTHER" id="PTHR32552:SF82">
    <property type="entry name" value="FCUA PROTEIN"/>
    <property type="match status" value="1"/>
</dbReference>
<evidence type="ECO:0000256" key="4">
    <source>
        <dbReference type="ARBA" id="ARBA00022692"/>
    </source>
</evidence>
<evidence type="ECO:0000256" key="3">
    <source>
        <dbReference type="ARBA" id="ARBA00022452"/>
    </source>
</evidence>
<dbReference type="PANTHER" id="PTHR32552">
    <property type="entry name" value="FERRICHROME IRON RECEPTOR-RELATED"/>
    <property type="match status" value="1"/>
</dbReference>
<gene>
    <name evidence="9" type="ORF">IEN85_00305</name>
</gene>
<dbReference type="SUPFAM" id="SSF56935">
    <property type="entry name" value="Porins"/>
    <property type="match status" value="1"/>
</dbReference>
<dbReference type="InterPro" id="IPR012910">
    <property type="entry name" value="Plug_dom"/>
</dbReference>
<comment type="subcellular location">
    <subcellularLocation>
        <location evidence="1 7">Cell outer membrane</location>
        <topology evidence="1 7">Multi-pass membrane protein</topology>
    </subcellularLocation>
</comment>
<accession>A0A927F6L5</accession>
<dbReference type="InterPro" id="IPR039426">
    <property type="entry name" value="TonB-dep_rcpt-like"/>
</dbReference>
<dbReference type="RefSeq" id="WP_191615064.1">
    <property type="nucleotide sequence ID" value="NZ_JACYFG010000002.1"/>
</dbReference>
<evidence type="ECO:0000256" key="7">
    <source>
        <dbReference type="PROSITE-ProRule" id="PRU01360"/>
    </source>
</evidence>
<keyword evidence="6 7" id="KW-0998">Cell outer membrane</keyword>
<evidence type="ECO:0000313" key="9">
    <source>
        <dbReference type="EMBL" id="MBD5777933.1"/>
    </source>
</evidence>
<dbReference type="Gene3D" id="2.170.130.10">
    <property type="entry name" value="TonB-dependent receptor, plug domain"/>
    <property type="match status" value="1"/>
</dbReference>
<dbReference type="Proteomes" id="UP000622317">
    <property type="component" value="Unassembled WGS sequence"/>
</dbReference>
<evidence type="ECO:0000259" key="8">
    <source>
        <dbReference type="Pfam" id="PF07715"/>
    </source>
</evidence>
<name>A0A927F6L5_9BACT</name>
<evidence type="ECO:0000256" key="2">
    <source>
        <dbReference type="ARBA" id="ARBA00022448"/>
    </source>
</evidence>
<dbReference type="Pfam" id="PF07715">
    <property type="entry name" value="Plug"/>
    <property type="match status" value="1"/>
</dbReference>
<feature type="domain" description="TonB-dependent receptor plug" evidence="8">
    <location>
        <begin position="75"/>
        <end position="179"/>
    </location>
</feature>
<keyword evidence="9" id="KW-0675">Receptor</keyword>
<evidence type="ECO:0000256" key="1">
    <source>
        <dbReference type="ARBA" id="ARBA00004571"/>
    </source>
</evidence>
<organism evidence="9 10">
    <name type="scientific">Pelagicoccus enzymogenes</name>
    <dbReference type="NCBI Taxonomy" id="2773457"/>
    <lineage>
        <taxon>Bacteria</taxon>
        <taxon>Pseudomonadati</taxon>
        <taxon>Verrucomicrobiota</taxon>
        <taxon>Opitutia</taxon>
        <taxon>Puniceicoccales</taxon>
        <taxon>Pelagicoccaceae</taxon>
        <taxon>Pelagicoccus</taxon>
    </lineage>
</organism>
<dbReference type="GO" id="GO:0015344">
    <property type="term" value="F:siderophore uptake transmembrane transporter activity"/>
    <property type="evidence" value="ECO:0007669"/>
    <property type="project" value="TreeGrafter"/>
</dbReference>
<proteinExistence type="inferred from homology"/>
<evidence type="ECO:0000313" key="10">
    <source>
        <dbReference type="Proteomes" id="UP000622317"/>
    </source>
</evidence>
<keyword evidence="2 7" id="KW-0813">Transport</keyword>
<sequence length="989" mass="110727">MQTQTKLNTSSTSIPLLRGILCPLAILSLPLFSFAQESEEDEVFELSPFTVDGSEDSGYRASNTLAGTRLNSEMKDVAATVTGYTEQFLEDIGATDLKSILAYSPSAELDIGDNSQNPGGNNVVDSRPAANFRVRGLGSTRAQNFFNYGMPIDVYNIGRLDESRGPNSLLFGVGEAGGIINSTTKQAGMNRDFAHLQLRFGSENFKRASADINQVIIDDKFAIRTNFLVEDSDDWRYNLGEEDRRAHIAGTFNFNQNAKLRAEYEIVSQDDIVGRPYQMRDDYSQWDGTLLQSGHWNAVTPGINRSQWWGAHVLNYVGNDGTVVDTKSQMRTDNWFYEAADYYNNNYTTWWREAQSASAVADPDVVPTSVVTSGTGGKRFLDLEVLSAYYEQKIGDDFFLELAARHQDSEWVSHWSGNSEIRRDPNANSLGGAENPYAGQYYLEGGWDRRTRDISENTLRATASYKLDLENSRHNFVAMASIAEEKVKFTNEALYIVSPDILGNTTDPTNGIYRGSFRQYFPELGDWENFHIPSWEDVMSSSVINGPTSGSAVAYDWRKHHSAQNDDTFDKTAALIAAQSFWLGGDLVTTFGYRYDKIDYSTYDVIRPFYYEIDYTSPNDKSNSAPTITAGAVYHVNEKFSVFYNQSDNTNNPDYLINVLPRDLSPDGEIPSVTPDPTEGQGWDTGVMFDLFDGKINGRLTYFEAENIGQANWSYGYGITTGQVNQLLSAMETKGLIDVATKDLRTLDNVQGTLLDDKSDGYELSVTGNLTPNFRMQANFSITNRDRFNTYVDADRLIENYRNWFLSLPSTQAEGLDTEIRDPVGDQTVGESAESFFLAWSDDVQGHRIAEEIGRGLRKYKANLFATYDFKDGPMDGLSVGGGVRYNSANIVGVDQDGNVLKGEALEYVDLRLSYKFSQKLFDKVAWDIGLNVSNLFEQDGIIPIRYATIPIENANNANERNPYSDPSIIDAASFFEPRRVIFTVNFRM</sequence>
<dbReference type="GO" id="GO:0009279">
    <property type="term" value="C:cell outer membrane"/>
    <property type="evidence" value="ECO:0007669"/>
    <property type="project" value="UniProtKB-SubCell"/>
</dbReference>
<protein>
    <submittedName>
        <fullName evidence="9">TonB-dependent receptor plug domain-containing protein</fullName>
    </submittedName>
</protein>
<evidence type="ECO:0000256" key="5">
    <source>
        <dbReference type="ARBA" id="ARBA00023136"/>
    </source>
</evidence>
<evidence type="ECO:0000256" key="6">
    <source>
        <dbReference type="ARBA" id="ARBA00023237"/>
    </source>
</evidence>
<keyword evidence="4 7" id="KW-0812">Transmembrane</keyword>
<dbReference type="InterPro" id="IPR037066">
    <property type="entry name" value="Plug_dom_sf"/>
</dbReference>